<name>A0AAU8A853_9FIRM</name>
<dbReference type="InterPro" id="IPR024414">
    <property type="entry name" value="Uncharacterised_PrgI"/>
</dbReference>
<protein>
    <submittedName>
        <fullName evidence="2">PrgI family protein</fullName>
    </submittedName>
</protein>
<sequence length="132" mass="15008">MAYVNVPNDLSKVKNKLVMGLTKRQLICFGSAAAVGIPVYLCSRAAIGNTGAMFLMIALMLPCFLFAMYERDGLPFEKVLRNILCVKFLRPGIRPYRTQNFYAYFSENIKEEKEIGTKKHVHRKQAPCRKKG</sequence>
<feature type="transmembrane region" description="Helical" evidence="1">
    <location>
        <begin position="52"/>
        <end position="69"/>
    </location>
</feature>
<proteinExistence type="predicted"/>
<evidence type="ECO:0000313" key="2">
    <source>
        <dbReference type="EMBL" id="XCC62372.1"/>
    </source>
</evidence>
<gene>
    <name evidence="2" type="ORF">PUP29_00050</name>
</gene>
<keyword evidence="1" id="KW-1133">Transmembrane helix</keyword>
<feature type="transmembrane region" description="Helical" evidence="1">
    <location>
        <begin position="26"/>
        <end position="46"/>
    </location>
</feature>
<organism evidence="2">
    <name type="scientific">Christensenella massiliensis</name>
    <dbReference type="NCBI Taxonomy" id="1805714"/>
    <lineage>
        <taxon>Bacteria</taxon>
        <taxon>Bacillati</taxon>
        <taxon>Bacillota</taxon>
        <taxon>Clostridia</taxon>
        <taxon>Christensenellales</taxon>
        <taxon>Christensenellaceae</taxon>
        <taxon>Christensenella</taxon>
    </lineage>
</organism>
<dbReference type="AlphaFoldDB" id="A0AAU8A853"/>
<dbReference type="Pfam" id="PF12666">
    <property type="entry name" value="PrgI"/>
    <property type="match status" value="1"/>
</dbReference>
<keyword evidence="1" id="KW-0812">Transmembrane</keyword>
<dbReference type="RefSeq" id="WP_079545310.1">
    <property type="nucleotide sequence ID" value="NZ_CP117826.1"/>
</dbReference>
<evidence type="ECO:0000256" key="1">
    <source>
        <dbReference type="SAM" id="Phobius"/>
    </source>
</evidence>
<reference evidence="2" key="1">
    <citation type="submission" date="2023-02" db="EMBL/GenBank/DDBJ databases">
        <title>Gut commensal Christensenella minuta modulates host metabolism via a new class of secondary bile acids.</title>
        <authorList>
            <person name="Liu C."/>
        </authorList>
    </citation>
    <scope>NUCLEOTIDE SEQUENCE</scope>
    <source>
        <strain evidence="2">CA70</strain>
    </source>
</reference>
<accession>A0AAU8A853</accession>
<keyword evidence="1" id="KW-0472">Membrane</keyword>
<dbReference type="EMBL" id="CP117826">
    <property type="protein sequence ID" value="XCC62372.1"/>
    <property type="molecule type" value="Genomic_DNA"/>
</dbReference>